<proteinExistence type="predicted"/>
<name>A0A0K2U1H1_LEPSM</name>
<dbReference type="AlphaFoldDB" id="A0A0K2U1H1"/>
<accession>A0A0K2U1H1</accession>
<reference evidence="1" key="1">
    <citation type="submission" date="2014-05" db="EMBL/GenBank/DDBJ databases">
        <authorList>
            <person name="Chronopoulou M."/>
        </authorList>
    </citation>
    <scope>NUCLEOTIDE SEQUENCE</scope>
    <source>
        <tissue evidence="1">Whole organism</tissue>
    </source>
</reference>
<sequence length="32" mass="3963">MKGRWYFKVSFELFFLKFFPYCSITTNTNKMS</sequence>
<protein>
    <submittedName>
        <fullName evidence="1">Uncharacterized protein</fullName>
    </submittedName>
</protein>
<dbReference type="EMBL" id="HACA01014431">
    <property type="protein sequence ID" value="CDW31792.1"/>
    <property type="molecule type" value="Transcribed_RNA"/>
</dbReference>
<organism evidence="1">
    <name type="scientific">Lepeophtheirus salmonis</name>
    <name type="common">Salmon louse</name>
    <name type="synonym">Caligus salmonis</name>
    <dbReference type="NCBI Taxonomy" id="72036"/>
    <lineage>
        <taxon>Eukaryota</taxon>
        <taxon>Metazoa</taxon>
        <taxon>Ecdysozoa</taxon>
        <taxon>Arthropoda</taxon>
        <taxon>Crustacea</taxon>
        <taxon>Multicrustacea</taxon>
        <taxon>Hexanauplia</taxon>
        <taxon>Copepoda</taxon>
        <taxon>Siphonostomatoida</taxon>
        <taxon>Caligidae</taxon>
        <taxon>Lepeophtheirus</taxon>
    </lineage>
</organism>
<evidence type="ECO:0000313" key="1">
    <source>
        <dbReference type="EMBL" id="CDW31792.1"/>
    </source>
</evidence>